<reference evidence="2" key="1">
    <citation type="submission" date="2024-06" db="EMBL/GenBank/DDBJ databases">
        <authorList>
            <consortium name="consrtm"/>
            <person name="Uemura M."/>
            <person name="Terahara T."/>
        </authorList>
    </citation>
    <scope>NUCLEOTIDE SEQUENCE</scope>
    <source>
        <strain evidence="2">KM77-8</strain>
    </source>
</reference>
<sequence>MAAVVTATGMPGVSQAVALTPDAPAGAGSALSVPGAKSAKTVTLITGDKVSIAADGSVAGIERAKGREGASFSVRKADGHSFVIPGDAAQAVAQGKLDRRLFDVTRLVAYGYDDASRSDLPLIVTYAGDETPPRAPSTTHGPRPARS</sequence>
<protein>
    <submittedName>
        <fullName evidence="2">Uncharacterized protein</fullName>
    </submittedName>
</protein>
<evidence type="ECO:0000256" key="1">
    <source>
        <dbReference type="SAM" id="MobiDB-lite"/>
    </source>
</evidence>
<gene>
    <name evidence="2" type="ORF">SHKM778_75250</name>
</gene>
<name>A0AAT9HV40_9ACTN</name>
<reference evidence="2" key="2">
    <citation type="submission" date="2024-07" db="EMBL/GenBank/DDBJ databases">
        <title>Streptomyces haneummycinica sp. nov., a new antibiotic-producing actinobacterium isolated from marine sediment.</title>
        <authorList>
            <person name="Uemura M."/>
            <person name="Hamada M."/>
            <person name="Hirano S."/>
            <person name="Kobayashi K."/>
            <person name="Ohshiro T."/>
            <person name="Kobayashi T."/>
            <person name="Terahara T."/>
        </authorList>
    </citation>
    <scope>NUCLEOTIDE SEQUENCE</scope>
    <source>
        <strain evidence="2">KM77-8</strain>
    </source>
</reference>
<dbReference type="EMBL" id="AP035768">
    <property type="protein sequence ID" value="BFO21137.1"/>
    <property type="molecule type" value="Genomic_DNA"/>
</dbReference>
<feature type="region of interest" description="Disordered" evidence="1">
    <location>
        <begin position="126"/>
        <end position="147"/>
    </location>
</feature>
<dbReference type="AlphaFoldDB" id="A0AAT9HV40"/>
<organism evidence="2">
    <name type="scientific">Streptomyces haneummycinicus</name>
    <dbReference type="NCBI Taxonomy" id="3074435"/>
    <lineage>
        <taxon>Bacteria</taxon>
        <taxon>Bacillati</taxon>
        <taxon>Actinomycetota</taxon>
        <taxon>Actinomycetes</taxon>
        <taxon>Kitasatosporales</taxon>
        <taxon>Streptomycetaceae</taxon>
        <taxon>Streptomyces</taxon>
    </lineage>
</organism>
<accession>A0AAT9HV40</accession>
<proteinExistence type="predicted"/>
<evidence type="ECO:0000313" key="2">
    <source>
        <dbReference type="EMBL" id="BFO21137.1"/>
    </source>
</evidence>